<name>A0A6N8SLB3_9HYPH</name>
<dbReference type="Proteomes" id="UP000435802">
    <property type="component" value="Unassembled WGS sequence"/>
</dbReference>
<dbReference type="InterPro" id="IPR054189">
    <property type="entry name" value="DUF6894"/>
</dbReference>
<comment type="caution">
    <text evidence="2">The sequence shown here is derived from an EMBL/GenBank/DDBJ whole genome shotgun (WGS) entry which is preliminary data.</text>
</comment>
<accession>A0A6N8SLB3</accession>
<organism evidence="2 3">
    <name type="scientific">Shinella kummerowiae</name>
    <dbReference type="NCBI Taxonomy" id="417745"/>
    <lineage>
        <taxon>Bacteria</taxon>
        <taxon>Pseudomonadati</taxon>
        <taxon>Pseudomonadota</taxon>
        <taxon>Alphaproteobacteria</taxon>
        <taxon>Hyphomicrobiales</taxon>
        <taxon>Rhizobiaceae</taxon>
        <taxon>Shinella</taxon>
    </lineage>
</organism>
<evidence type="ECO:0000313" key="2">
    <source>
        <dbReference type="EMBL" id="MXN48578.1"/>
    </source>
</evidence>
<evidence type="ECO:0000259" key="1">
    <source>
        <dbReference type="Pfam" id="PF21834"/>
    </source>
</evidence>
<reference evidence="2 3" key="1">
    <citation type="submission" date="2019-12" db="EMBL/GenBank/DDBJ databases">
        <title>Shinella kummerowiae sp. nov., a symbiotic bacterium isolated from root nodules of the herbal legume Kummerowia stipulacea.</title>
        <authorList>
            <person name="Gao J."/>
        </authorList>
    </citation>
    <scope>NUCLEOTIDE SEQUENCE [LARGE SCALE GENOMIC DNA]</scope>
    <source>
        <strain evidence="2 3">CCBAU 25048</strain>
    </source>
</reference>
<evidence type="ECO:0000313" key="3">
    <source>
        <dbReference type="Proteomes" id="UP000435802"/>
    </source>
</evidence>
<proteinExistence type="predicted"/>
<dbReference type="OrthoDB" id="8403803at2"/>
<feature type="domain" description="DUF6894" evidence="1">
    <location>
        <begin position="3"/>
        <end position="69"/>
    </location>
</feature>
<gene>
    <name evidence="2" type="ORF">GR138_25540</name>
</gene>
<dbReference type="AlphaFoldDB" id="A0A6N8SLB3"/>
<keyword evidence="3" id="KW-1185">Reference proteome</keyword>
<dbReference type="EMBL" id="WUMK01000011">
    <property type="protein sequence ID" value="MXN48578.1"/>
    <property type="molecule type" value="Genomic_DNA"/>
</dbReference>
<dbReference type="Pfam" id="PF21834">
    <property type="entry name" value="DUF6894"/>
    <property type="match status" value="1"/>
</dbReference>
<dbReference type="RefSeq" id="WP_160862076.1">
    <property type="nucleotide sequence ID" value="NZ_WUMK01000011.1"/>
</dbReference>
<protein>
    <recommendedName>
        <fullName evidence="1">DUF6894 domain-containing protein</fullName>
    </recommendedName>
</protein>
<sequence>MERYYFKIQDQDGVLQPDRGFEFADIEKAKDEARTLLAEMAIDGLPNEPLDSITVELQDANRVPIVTFRLVLEAIPHGTQEV</sequence>